<feature type="transmembrane region" description="Helical" evidence="13">
    <location>
        <begin position="778"/>
        <end position="796"/>
    </location>
</feature>
<dbReference type="InterPro" id="IPR030381">
    <property type="entry name" value="G_DYNAMIN_dom"/>
</dbReference>
<evidence type="ECO:0000256" key="6">
    <source>
        <dbReference type="ARBA" id="ARBA00022989"/>
    </source>
</evidence>
<comment type="subcellular location">
    <subcellularLocation>
        <location evidence="1">Mitochondrion outer membrane</location>
        <topology evidence="1">Multi-pass membrane protein</topology>
    </subcellularLocation>
</comment>
<dbReference type="FunFam" id="3.40.50.300:FF:000214">
    <property type="entry name" value="Mitofusin 2"/>
    <property type="match status" value="1"/>
</dbReference>
<dbReference type="InterPro" id="IPR027417">
    <property type="entry name" value="P-loop_NTPase"/>
</dbReference>
<dbReference type="Proteomes" id="UP000030742">
    <property type="component" value="Unassembled WGS sequence"/>
</dbReference>
<keyword evidence="6 13" id="KW-1133">Transmembrane helix</keyword>
<dbReference type="GO" id="GO:0005525">
    <property type="term" value="F:GTP binding"/>
    <property type="evidence" value="ECO:0007669"/>
    <property type="project" value="UniProtKB-KW"/>
</dbReference>
<feature type="compositionally biased region" description="Polar residues" evidence="12">
    <location>
        <begin position="7"/>
        <end position="22"/>
    </location>
</feature>
<evidence type="ECO:0000313" key="15">
    <source>
        <dbReference type="EMBL" id="ERL86641.1"/>
    </source>
</evidence>
<evidence type="ECO:0000256" key="9">
    <source>
        <dbReference type="ARBA" id="ARBA00023134"/>
    </source>
</evidence>
<dbReference type="GO" id="GO:0051646">
    <property type="term" value="P:mitochondrion localization"/>
    <property type="evidence" value="ECO:0007669"/>
    <property type="project" value="TreeGrafter"/>
</dbReference>
<dbReference type="EMBL" id="KB631843">
    <property type="protein sequence ID" value="ERL86641.1"/>
    <property type="molecule type" value="Genomic_DNA"/>
</dbReference>
<keyword evidence="4" id="KW-1000">Mitochondrion outer membrane</keyword>
<dbReference type="Gene3D" id="1.20.5.110">
    <property type="match status" value="1"/>
</dbReference>
<evidence type="ECO:0000313" key="16">
    <source>
        <dbReference type="Proteomes" id="UP000030742"/>
    </source>
</evidence>
<keyword evidence="2 13" id="KW-0812">Transmembrane</keyword>
<dbReference type="InterPro" id="IPR006884">
    <property type="entry name" value="Fzo/mitofusin_HR2"/>
</dbReference>
<evidence type="ECO:0000256" key="7">
    <source>
        <dbReference type="ARBA" id="ARBA00023054"/>
    </source>
</evidence>
<keyword evidence="5" id="KW-0378">Hydrolase</keyword>
<evidence type="ECO:0000256" key="1">
    <source>
        <dbReference type="ARBA" id="ARBA00004374"/>
    </source>
</evidence>
<feature type="non-terminal residue" evidence="15">
    <location>
        <position position="1"/>
    </location>
</feature>
<evidence type="ECO:0000259" key="14">
    <source>
        <dbReference type="PROSITE" id="PS51718"/>
    </source>
</evidence>
<keyword evidence="10 13" id="KW-0472">Membrane</keyword>
<protein>
    <recommendedName>
        <fullName evidence="14">Dynamin-type G domain-containing protein</fullName>
    </recommendedName>
</protein>
<keyword evidence="9" id="KW-0342">GTP-binding</keyword>
<evidence type="ECO:0000256" key="5">
    <source>
        <dbReference type="ARBA" id="ARBA00022801"/>
    </source>
</evidence>
<proteinExistence type="predicted"/>
<keyword evidence="8" id="KW-0496">Mitochondrion</keyword>
<comment type="catalytic activity">
    <reaction evidence="11">
        <text>GTP + H2O = GDP + phosphate + H(+)</text>
        <dbReference type="Rhea" id="RHEA:19669"/>
        <dbReference type="ChEBI" id="CHEBI:15377"/>
        <dbReference type="ChEBI" id="CHEBI:15378"/>
        <dbReference type="ChEBI" id="CHEBI:37565"/>
        <dbReference type="ChEBI" id="CHEBI:43474"/>
        <dbReference type="ChEBI" id="CHEBI:58189"/>
    </reaction>
</comment>
<evidence type="ECO:0000256" key="8">
    <source>
        <dbReference type="ARBA" id="ARBA00023128"/>
    </source>
</evidence>
<evidence type="ECO:0000256" key="2">
    <source>
        <dbReference type="ARBA" id="ARBA00022692"/>
    </source>
</evidence>
<dbReference type="SUPFAM" id="SSF111479">
    <property type="entry name" value="Fzo-like conserved region"/>
    <property type="match status" value="1"/>
</dbReference>
<keyword evidence="7" id="KW-0175">Coiled coil</keyword>
<keyword evidence="3" id="KW-0547">Nucleotide-binding</keyword>
<dbReference type="STRING" id="77166.U4U7P1"/>
<sequence>GALVRQPPTTGNAARNDNSATPQVESVEYAQESEEEASWIKLRPNQPPRAPVHLFREFCALGASPPLGHLTEQTSSARILRCKSAIFGFKQQPDQFTNSVTTGPMPSNKCEAPRAPDVVACASHMAAYINRTISLMSGDGPHNRPNVPLLRPTNGADNSPLQIFVKAKKKINDIFGEIEDYVQDTVQYMHDVEKEDGIVSEEKVRQIEEFVDRVQGIREVLARDHMKVAFFGRTSNGKSSVINAMLRDKVLPSGIGHTTNCFLQVEGSATGDAYLTLEGSNEQRAVESVGQLAHALCKEKLSESQLVRVFWPKNRCLLLRDDVVFVDSPGVDVTPNLDEWIDMHCLDADVFVLVANAESTLMLTEKNFFHKVSEKLSKPNIFILNNRWDASASEPEFLDQVSGAQRRLFRLVLIGALLVRRQHQERAIDFLVKELGVCTPKEAEGRIFFISAKEVLQARLAEQGHAASTPLTEGFQTRYFEFQDFERQFEECISKSAVRTKFEQHAQRGKYIATQLRDILEGIYSEALRLKELKLGQRKALVDKVNHTEQQLVLVTQEMKKKIRNMVEDVEQRVSKALTEEIRRLSTLVDEFSLPFHSEPLVLNVYKKELHLHVETGLGSNLRARLSTALAMNMEQSQSEMTAKMETLLPDAYRCASNIVMPRRQPFEILYRLNCDNLCADFHEDLEFRFSYGVMALLQRFASSGRAGAFLGLKHAKKESPQSALLPATPVEPLDGRTLYSNVGLDDWSLISRVAVMGATSQGTMGCLLVAGFMFKTVGWRIVAVTGALYSCLYLYERLTWTNKAKERSFKRQYVAHATRKLRMIVDLTSANCSHQVQQELSGTFARLCSLVDKATTDMDDQLKLLEREVATLDSASGKSKVLRNKANYLAHELDLFVDAYLKLHQ</sequence>
<dbReference type="Pfam" id="PF00350">
    <property type="entry name" value="Dynamin_N"/>
    <property type="match status" value="1"/>
</dbReference>
<dbReference type="SUPFAM" id="SSF52540">
    <property type="entry name" value="P-loop containing nucleoside triphosphate hydrolases"/>
    <property type="match status" value="1"/>
</dbReference>
<dbReference type="Pfam" id="PF04799">
    <property type="entry name" value="Fzo_mitofusin"/>
    <property type="match status" value="1"/>
</dbReference>
<dbReference type="GO" id="GO:0005741">
    <property type="term" value="C:mitochondrial outer membrane"/>
    <property type="evidence" value="ECO:0007669"/>
    <property type="project" value="UniProtKB-SubCell"/>
</dbReference>
<feature type="region of interest" description="Disordered" evidence="12">
    <location>
        <begin position="1"/>
        <end position="34"/>
    </location>
</feature>
<dbReference type="Gene3D" id="3.40.50.300">
    <property type="entry name" value="P-loop containing nucleotide triphosphate hydrolases"/>
    <property type="match status" value="1"/>
</dbReference>
<dbReference type="PANTHER" id="PTHR10465:SF3">
    <property type="entry name" value="TRANSMEMBRANE GTPASE MARF-RELATED"/>
    <property type="match status" value="1"/>
</dbReference>
<dbReference type="OrthoDB" id="6256226at2759"/>
<reference evidence="15 16" key="1">
    <citation type="journal article" date="2013" name="Genome Biol.">
        <title>Draft genome of the mountain pine beetle, Dendroctonus ponderosae Hopkins, a major forest pest.</title>
        <authorList>
            <person name="Keeling C.I."/>
            <person name="Yuen M.M."/>
            <person name="Liao N.Y."/>
            <person name="Docking T.R."/>
            <person name="Chan S.K."/>
            <person name="Taylor G.A."/>
            <person name="Palmquist D.L."/>
            <person name="Jackman S.D."/>
            <person name="Nguyen A."/>
            <person name="Li M."/>
            <person name="Henderson H."/>
            <person name="Janes J.K."/>
            <person name="Zhao Y."/>
            <person name="Pandoh P."/>
            <person name="Moore R."/>
            <person name="Sperling F.A."/>
            <person name="Huber D.P."/>
            <person name="Birol I."/>
            <person name="Jones S.J."/>
            <person name="Bohlmann J."/>
        </authorList>
    </citation>
    <scope>NUCLEOTIDE SEQUENCE</scope>
</reference>
<dbReference type="InterPro" id="IPR027094">
    <property type="entry name" value="Mitofusin_fam"/>
</dbReference>
<dbReference type="PROSITE" id="PS51718">
    <property type="entry name" value="G_DYNAMIN_2"/>
    <property type="match status" value="1"/>
</dbReference>
<dbReference type="GO" id="GO:0008053">
    <property type="term" value="P:mitochondrial fusion"/>
    <property type="evidence" value="ECO:0007669"/>
    <property type="project" value="InterPro"/>
</dbReference>
<evidence type="ECO:0000256" key="12">
    <source>
        <dbReference type="SAM" id="MobiDB-lite"/>
    </source>
</evidence>
<feature type="domain" description="Dynamin-type G" evidence="14">
    <location>
        <begin position="222"/>
        <end position="486"/>
    </location>
</feature>
<name>U4U7P1_DENPD</name>
<evidence type="ECO:0000256" key="11">
    <source>
        <dbReference type="ARBA" id="ARBA00048548"/>
    </source>
</evidence>
<evidence type="ECO:0000256" key="4">
    <source>
        <dbReference type="ARBA" id="ARBA00022787"/>
    </source>
</evidence>
<dbReference type="GO" id="GO:0003924">
    <property type="term" value="F:GTPase activity"/>
    <property type="evidence" value="ECO:0007669"/>
    <property type="project" value="InterPro"/>
</dbReference>
<dbReference type="PANTHER" id="PTHR10465">
    <property type="entry name" value="TRANSMEMBRANE GTPASE FZO1"/>
    <property type="match status" value="1"/>
</dbReference>
<organism evidence="15 16">
    <name type="scientific">Dendroctonus ponderosae</name>
    <name type="common">Mountain pine beetle</name>
    <dbReference type="NCBI Taxonomy" id="77166"/>
    <lineage>
        <taxon>Eukaryota</taxon>
        <taxon>Metazoa</taxon>
        <taxon>Ecdysozoa</taxon>
        <taxon>Arthropoda</taxon>
        <taxon>Hexapoda</taxon>
        <taxon>Insecta</taxon>
        <taxon>Pterygota</taxon>
        <taxon>Neoptera</taxon>
        <taxon>Endopterygota</taxon>
        <taxon>Coleoptera</taxon>
        <taxon>Polyphaga</taxon>
        <taxon>Cucujiformia</taxon>
        <taxon>Curculionidae</taxon>
        <taxon>Scolytinae</taxon>
        <taxon>Dendroctonus</taxon>
    </lineage>
</organism>
<evidence type="ECO:0000256" key="10">
    <source>
        <dbReference type="ARBA" id="ARBA00023136"/>
    </source>
</evidence>
<accession>U4U7P1</accession>
<dbReference type="CDD" id="cd09912">
    <property type="entry name" value="DLP_2"/>
    <property type="match status" value="1"/>
</dbReference>
<gene>
    <name evidence="15" type="ORF">D910_04048</name>
</gene>
<evidence type="ECO:0000256" key="13">
    <source>
        <dbReference type="SAM" id="Phobius"/>
    </source>
</evidence>
<evidence type="ECO:0000256" key="3">
    <source>
        <dbReference type="ARBA" id="ARBA00022741"/>
    </source>
</evidence>
<dbReference type="InterPro" id="IPR045063">
    <property type="entry name" value="Dynamin_N"/>
</dbReference>
<dbReference type="AlphaFoldDB" id="U4U7P1"/>